<comment type="subcellular location">
    <subcellularLocation>
        <location evidence="2">Nucleus</location>
    </subcellularLocation>
</comment>
<evidence type="ECO:0000256" key="7">
    <source>
        <dbReference type="ARBA" id="ARBA00022833"/>
    </source>
</evidence>
<evidence type="ECO:0000259" key="13">
    <source>
        <dbReference type="PROSITE" id="PS50157"/>
    </source>
</evidence>
<dbReference type="PROSITE" id="PS00028">
    <property type="entry name" value="ZINC_FINGER_C2H2_1"/>
    <property type="match status" value="2"/>
</dbReference>
<comment type="function">
    <text evidence="1">May be involved in transcriptional regulation.</text>
</comment>
<accession>A0AAV8V2K1</accession>
<evidence type="ECO:0000256" key="6">
    <source>
        <dbReference type="ARBA" id="ARBA00022771"/>
    </source>
</evidence>
<evidence type="ECO:0000256" key="4">
    <source>
        <dbReference type="ARBA" id="ARBA00022723"/>
    </source>
</evidence>
<dbReference type="GO" id="GO:0008270">
    <property type="term" value="F:zinc ion binding"/>
    <property type="evidence" value="ECO:0007669"/>
    <property type="project" value="UniProtKB-KW"/>
</dbReference>
<keyword evidence="5" id="KW-0677">Repeat</keyword>
<dbReference type="PANTHER" id="PTHR14003:SF23">
    <property type="entry name" value="ZINC FINGER PROTEIN 143"/>
    <property type="match status" value="1"/>
</dbReference>
<feature type="domain" description="C2H2-type" evidence="13">
    <location>
        <begin position="100"/>
        <end position="129"/>
    </location>
</feature>
<evidence type="ECO:0000313" key="15">
    <source>
        <dbReference type="Proteomes" id="UP001157974"/>
    </source>
</evidence>
<dbReference type="InterPro" id="IPR036236">
    <property type="entry name" value="Znf_C2H2_sf"/>
</dbReference>
<keyword evidence="8" id="KW-0805">Transcription regulation</keyword>
<keyword evidence="6 12" id="KW-0863">Zinc-finger</keyword>
<evidence type="ECO:0000256" key="8">
    <source>
        <dbReference type="ARBA" id="ARBA00023015"/>
    </source>
</evidence>
<dbReference type="GO" id="GO:0005667">
    <property type="term" value="C:transcription regulator complex"/>
    <property type="evidence" value="ECO:0007669"/>
    <property type="project" value="TreeGrafter"/>
</dbReference>
<evidence type="ECO:0000256" key="1">
    <source>
        <dbReference type="ARBA" id="ARBA00003767"/>
    </source>
</evidence>
<dbReference type="Gene3D" id="3.30.160.60">
    <property type="entry name" value="Classic Zinc Finger"/>
    <property type="match status" value="2"/>
</dbReference>
<evidence type="ECO:0000256" key="10">
    <source>
        <dbReference type="ARBA" id="ARBA00023163"/>
    </source>
</evidence>
<dbReference type="GO" id="GO:0031519">
    <property type="term" value="C:PcG protein complex"/>
    <property type="evidence" value="ECO:0007669"/>
    <property type="project" value="TreeGrafter"/>
</dbReference>
<dbReference type="GO" id="GO:0000785">
    <property type="term" value="C:chromatin"/>
    <property type="evidence" value="ECO:0007669"/>
    <property type="project" value="TreeGrafter"/>
</dbReference>
<evidence type="ECO:0000313" key="14">
    <source>
        <dbReference type="EMBL" id="KAJ8907001.1"/>
    </source>
</evidence>
<reference evidence="14 15" key="1">
    <citation type="journal article" date="2023" name="Nat. Commun.">
        <title>Origin of minicircular mitochondrial genomes in red algae.</title>
        <authorList>
            <person name="Lee Y."/>
            <person name="Cho C.H."/>
            <person name="Lee Y.M."/>
            <person name="Park S.I."/>
            <person name="Yang J.H."/>
            <person name="West J.A."/>
            <person name="Bhattacharya D."/>
            <person name="Yoon H.S."/>
        </authorList>
    </citation>
    <scope>NUCLEOTIDE SEQUENCE [LARGE SCALE GENOMIC DNA]</scope>
    <source>
        <strain evidence="14 15">CCMP1338</strain>
        <tissue evidence="14">Whole cell</tissue>
    </source>
</reference>
<protein>
    <recommendedName>
        <fullName evidence="13">C2H2-type domain-containing protein</fullName>
    </recommendedName>
</protein>
<evidence type="ECO:0000256" key="2">
    <source>
        <dbReference type="ARBA" id="ARBA00004123"/>
    </source>
</evidence>
<keyword evidence="7" id="KW-0862">Zinc</keyword>
<dbReference type="AlphaFoldDB" id="A0AAV8V2K1"/>
<keyword evidence="9" id="KW-0238">DNA-binding</keyword>
<dbReference type="InterPro" id="IPR013087">
    <property type="entry name" value="Znf_C2H2_type"/>
</dbReference>
<dbReference type="GO" id="GO:0000978">
    <property type="term" value="F:RNA polymerase II cis-regulatory region sequence-specific DNA binding"/>
    <property type="evidence" value="ECO:0007669"/>
    <property type="project" value="TreeGrafter"/>
</dbReference>
<evidence type="ECO:0000256" key="9">
    <source>
        <dbReference type="ARBA" id="ARBA00023125"/>
    </source>
</evidence>
<dbReference type="FunFam" id="3.30.160.60:FF:000226">
    <property type="entry name" value="Zinc finger protein 236 variant"/>
    <property type="match status" value="1"/>
</dbReference>
<dbReference type="PROSITE" id="PS50157">
    <property type="entry name" value="ZINC_FINGER_C2H2_2"/>
    <property type="match status" value="2"/>
</dbReference>
<keyword evidence="11" id="KW-0539">Nucleus</keyword>
<keyword evidence="10" id="KW-0804">Transcription</keyword>
<organism evidence="14 15">
    <name type="scientific">Rhodosorus marinus</name>
    <dbReference type="NCBI Taxonomy" id="101924"/>
    <lineage>
        <taxon>Eukaryota</taxon>
        <taxon>Rhodophyta</taxon>
        <taxon>Stylonematophyceae</taxon>
        <taxon>Stylonematales</taxon>
        <taxon>Stylonemataceae</taxon>
        <taxon>Rhodosorus</taxon>
    </lineage>
</organism>
<sequence length="305" mass="34026">MIVSCKVNKLFDMKVEASVFEAAVNDLFVGKEENNALAMSSIGEAEKVTTPTKKVRGDLGIVKPEAKSPKTYECSDCHKQFKKRYNLKIHQRSHTGETPFECSFEGCSLKFKWRSSLINHLRYHNPNPAETSLNEPRRQTQSTPNLRTLDLKPLLPCTLKNTMTHPIARQQDITTSPISGPPMSVITRESSLSFSESFDVPTVEASKASSGKMNSYNRFTEEMNGVRDSERATGEKLFSMQLEHSLANDLGGPLDVEMHAKAPLSLGDRSLSITPLPSVDSSWQMEDQEDMSDALKYTIDVFEGT</sequence>
<name>A0AAV8V2K1_9RHOD</name>
<dbReference type="Proteomes" id="UP001157974">
    <property type="component" value="Unassembled WGS sequence"/>
</dbReference>
<evidence type="ECO:0000256" key="3">
    <source>
        <dbReference type="ARBA" id="ARBA00006991"/>
    </source>
</evidence>
<evidence type="ECO:0000256" key="11">
    <source>
        <dbReference type="ARBA" id="ARBA00023242"/>
    </source>
</evidence>
<dbReference type="PANTHER" id="PTHR14003">
    <property type="entry name" value="TRANSCRIPTIONAL REPRESSOR PROTEIN YY"/>
    <property type="match status" value="1"/>
</dbReference>
<comment type="similarity">
    <text evidence="3">Belongs to the krueppel C2H2-type zinc-finger protein family.</text>
</comment>
<dbReference type="Pfam" id="PF00096">
    <property type="entry name" value="zf-C2H2"/>
    <property type="match status" value="1"/>
</dbReference>
<keyword evidence="4" id="KW-0479">Metal-binding</keyword>
<dbReference type="GO" id="GO:0000981">
    <property type="term" value="F:DNA-binding transcription factor activity, RNA polymerase II-specific"/>
    <property type="evidence" value="ECO:0007669"/>
    <property type="project" value="TreeGrafter"/>
</dbReference>
<comment type="caution">
    <text evidence="14">The sequence shown here is derived from an EMBL/GenBank/DDBJ whole genome shotgun (WGS) entry which is preliminary data.</text>
</comment>
<dbReference type="EMBL" id="JAMWBK010000003">
    <property type="protein sequence ID" value="KAJ8907001.1"/>
    <property type="molecule type" value="Genomic_DNA"/>
</dbReference>
<evidence type="ECO:0000256" key="12">
    <source>
        <dbReference type="PROSITE-ProRule" id="PRU00042"/>
    </source>
</evidence>
<feature type="domain" description="C2H2-type" evidence="13">
    <location>
        <begin position="72"/>
        <end position="99"/>
    </location>
</feature>
<proteinExistence type="inferred from homology"/>
<gene>
    <name evidence="14" type="ORF">NDN08_003484</name>
</gene>
<dbReference type="SMART" id="SM00355">
    <property type="entry name" value="ZnF_C2H2"/>
    <property type="match status" value="2"/>
</dbReference>
<dbReference type="SUPFAM" id="SSF57667">
    <property type="entry name" value="beta-beta-alpha zinc fingers"/>
    <property type="match status" value="1"/>
</dbReference>
<evidence type="ECO:0000256" key="5">
    <source>
        <dbReference type="ARBA" id="ARBA00022737"/>
    </source>
</evidence>
<keyword evidence="15" id="KW-1185">Reference proteome</keyword>